<accession>A0A935PWK6</accession>
<evidence type="ECO:0000313" key="2">
    <source>
        <dbReference type="Proteomes" id="UP000697998"/>
    </source>
</evidence>
<dbReference type="AlphaFoldDB" id="A0A935PWK6"/>
<reference evidence="1 2" key="1">
    <citation type="submission" date="2020-10" db="EMBL/GenBank/DDBJ databases">
        <title>Connecting structure to function with the recovery of over 1000 high-quality activated sludge metagenome-assembled genomes encoding full-length rRNA genes using long-read sequencing.</title>
        <authorList>
            <person name="Singleton C.M."/>
            <person name="Petriglieri F."/>
            <person name="Kristensen J.M."/>
            <person name="Kirkegaard R.H."/>
            <person name="Michaelsen T.Y."/>
            <person name="Andersen M.H."/>
            <person name="Karst S.M."/>
            <person name="Dueholm M.S."/>
            <person name="Nielsen P.H."/>
            <person name="Albertsen M."/>
        </authorList>
    </citation>
    <scope>NUCLEOTIDE SEQUENCE [LARGE SCALE GENOMIC DNA]</scope>
    <source>
        <strain evidence="1">EsbW_18-Q3-R4-48_BATAC.285</strain>
    </source>
</reference>
<comment type="caution">
    <text evidence="1">The sequence shown here is derived from an EMBL/GenBank/DDBJ whole genome shotgun (WGS) entry which is preliminary data.</text>
</comment>
<sequence length="91" mass="9819">MRVACPASGRIERWLSVLDFLAEKTTGNGLVADGVDFLLAVVEKRTDPCTLPGIEAMMPGSALTRQLQQPPLICHANRTVIAGDIEGESLW</sequence>
<dbReference type="EMBL" id="JADJMH010000001">
    <property type="protein sequence ID" value="MBK7673306.1"/>
    <property type="molecule type" value="Genomic_DNA"/>
</dbReference>
<proteinExistence type="predicted"/>
<dbReference type="Proteomes" id="UP000697998">
    <property type="component" value="Unassembled WGS sequence"/>
</dbReference>
<name>A0A935PWK6_9PROT</name>
<organism evidence="1 2">
    <name type="scientific">Candidatus Accumulibacter proximus</name>
    <dbReference type="NCBI Taxonomy" id="2954385"/>
    <lineage>
        <taxon>Bacteria</taxon>
        <taxon>Pseudomonadati</taxon>
        <taxon>Pseudomonadota</taxon>
        <taxon>Betaproteobacteria</taxon>
        <taxon>Candidatus Accumulibacter</taxon>
    </lineage>
</organism>
<gene>
    <name evidence="1" type="ORF">IPJ27_00250</name>
</gene>
<protein>
    <submittedName>
        <fullName evidence="1">Uncharacterized protein</fullName>
    </submittedName>
</protein>
<evidence type="ECO:0000313" key="1">
    <source>
        <dbReference type="EMBL" id="MBK7673306.1"/>
    </source>
</evidence>